<feature type="domain" description="DUF4708" evidence="1">
    <location>
        <begin position="23"/>
        <end position="287"/>
    </location>
</feature>
<organism evidence="2 3">
    <name type="scientific">Alligator mississippiensis</name>
    <name type="common">American alligator</name>
    <dbReference type="NCBI Taxonomy" id="8496"/>
    <lineage>
        <taxon>Eukaryota</taxon>
        <taxon>Metazoa</taxon>
        <taxon>Chordata</taxon>
        <taxon>Craniata</taxon>
        <taxon>Vertebrata</taxon>
        <taxon>Euteleostomi</taxon>
        <taxon>Archelosauria</taxon>
        <taxon>Archosauria</taxon>
        <taxon>Crocodylia</taxon>
        <taxon>Alligatoridae</taxon>
        <taxon>Alligatorinae</taxon>
        <taxon>Alligator</taxon>
    </lineage>
</organism>
<dbReference type="STRING" id="8496.A0A151NEY6"/>
<evidence type="ECO:0000259" key="1">
    <source>
        <dbReference type="Pfam" id="PF15813"/>
    </source>
</evidence>
<gene>
    <name evidence="2" type="ORF">Y1Q_0007964</name>
</gene>
<dbReference type="AlphaFoldDB" id="A0A151NEY6"/>
<evidence type="ECO:0000313" key="2">
    <source>
        <dbReference type="EMBL" id="KYO35376.1"/>
    </source>
</evidence>
<evidence type="ECO:0000313" key="3">
    <source>
        <dbReference type="Proteomes" id="UP000050525"/>
    </source>
</evidence>
<dbReference type="Proteomes" id="UP000050525">
    <property type="component" value="Unassembled WGS sequence"/>
</dbReference>
<name>A0A151NEY6_ALLMI</name>
<accession>A0A151NEY6</accession>
<reference evidence="2 3" key="1">
    <citation type="journal article" date="2012" name="Genome Biol.">
        <title>Sequencing three crocodilian genomes to illuminate the evolution of archosaurs and amniotes.</title>
        <authorList>
            <person name="St John J.A."/>
            <person name="Braun E.L."/>
            <person name="Isberg S.R."/>
            <person name="Miles L.G."/>
            <person name="Chong A.Y."/>
            <person name="Gongora J."/>
            <person name="Dalzell P."/>
            <person name="Moran C."/>
            <person name="Bed'hom B."/>
            <person name="Abzhanov A."/>
            <person name="Burgess S.C."/>
            <person name="Cooksey A.M."/>
            <person name="Castoe T.A."/>
            <person name="Crawford N.G."/>
            <person name="Densmore L.D."/>
            <person name="Drew J.C."/>
            <person name="Edwards S.V."/>
            <person name="Faircloth B.C."/>
            <person name="Fujita M.K."/>
            <person name="Greenwold M.J."/>
            <person name="Hoffmann F.G."/>
            <person name="Howard J.M."/>
            <person name="Iguchi T."/>
            <person name="Janes D.E."/>
            <person name="Khan S.Y."/>
            <person name="Kohno S."/>
            <person name="de Koning A.J."/>
            <person name="Lance S.L."/>
            <person name="McCarthy F.M."/>
            <person name="McCormack J.E."/>
            <person name="Merchant M.E."/>
            <person name="Peterson D.G."/>
            <person name="Pollock D.D."/>
            <person name="Pourmand N."/>
            <person name="Raney B.J."/>
            <person name="Roessler K.A."/>
            <person name="Sanford J.R."/>
            <person name="Sawyer R.H."/>
            <person name="Schmidt C.J."/>
            <person name="Triplett E.W."/>
            <person name="Tuberville T.D."/>
            <person name="Venegas-Anaya M."/>
            <person name="Howard J.T."/>
            <person name="Jarvis E.D."/>
            <person name="Guillette L.J.Jr."/>
            <person name="Glenn T.C."/>
            <person name="Green R.E."/>
            <person name="Ray D.A."/>
        </authorList>
    </citation>
    <scope>NUCLEOTIDE SEQUENCE [LARGE SCALE GENOMIC DNA]</scope>
    <source>
        <strain evidence="2">KSC_2009_1</strain>
    </source>
</reference>
<dbReference type="eggNOG" id="KOG3815">
    <property type="taxonomic scope" value="Eukaryota"/>
</dbReference>
<dbReference type="EMBL" id="AKHW03003201">
    <property type="protein sequence ID" value="KYO35376.1"/>
    <property type="molecule type" value="Genomic_DNA"/>
</dbReference>
<dbReference type="Pfam" id="PF15813">
    <property type="entry name" value="DUF4708"/>
    <property type="match status" value="1"/>
</dbReference>
<proteinExistence type="predicted"/>
<dbReference type="InterPro" id="IPR031643">
    <property type="entry name" value="DUF4708"/>
</dbReference>
<dbReference type="PANTHER" id="PTHR28495:SF1">
    <property type="entry name" value="GENE, 17266-RELATED"/>
    <property type="match status" value="1"/>
</dbReference>
<comment type="caution">
    <text evidence="2">The sequence shown here is derived from an EMBL/GenBank/DDBJ whole genome shotgun (WGS) entry which is preliminary data.</text>
</comment>
<protein>
    <recommendedName>
        <fullName evidence="1">DUF4708 domain-containing protein</fullName>
    </recommendedName>
</protein>
<sequence length="772" mass="86834">MKMMPRLLCWNNQQKMMNDTRDQSLFFVSLPDLQKLYAIKITLSSAVSETQIRNTQLKICRQLLFLHQDVLSSPVPGTLNEVLAVMEISLYKTGKCQAYIEKHEATMEAPQRVSPNILQLCLSYTLIARLAPSWNKAGHLLVQGRDFLSHKGKQNAVVMDLSVTETQVCISLEAFTIRLPPPELEDFDISTHVIKIFDNNENSVIQRHSILSNWCYVLPSLKMGQIISISHISPPESPFHSYKDFQMHWKSLYGYSLPEDHGETKTYCNVYFKLIGEQLFTYPFNTIFLCYISFSFIMLEKIQTLIYIKHQMYPINCIRSQPVQYFPRVHLEGILNTFLSDLKSNLPHLCGFPVQMTSKALYATQELAKPLMHGAKPKLANLTGKSICKASLTQAPSRRETLHLSSSSCSTEINHRMELLLNHPKTCIFSNLSQCTEEPIAEAMTKTIHRRQPQQTPGPSELPVRLAESLKLSKNSAVESQRKGATRLIPIFKGKLLQMNINATKAVDGNKKQTVLQRSPKVVRDAKASKIPVDKPSVPQVYKPVQNMSINLTNSNVPQRVAANAKVKHGGSLCDHKTEPGRQLMNSLLSSGSASDSNSSEVELRKQNCLLSGSVKLGLQTGSANLGLNIPVGLDPCTKRGRKFANQKTTQILGERPGSKKTHLQFCKSDKEITNSRILQHQTKCQTKGVESNSHRLDLNSTMYAVKREEHQESLQPSKKYNAKTTSHHSQLNCEQMFTETDSKGEIRFKKVSKKGCGKRQQVKSLITSTGI</sequence>
<keyword evidence="3" id="KW-1185">Reference proteome</keyword>
<dbReference type="PANTHER" id="PTHR28495">
    <property type="entry name" value="HYPOTHETICAL PROTEIN LOC100359752"/>
    <property type="match status" value="1"/>
</dbReference>